<keyword evidence="3" id="KW-0804">Transcription</keyword>
<evidence type="ECO:0000259" key="5">
    <source>
        <dbReference type="PROSITE" id="PS50949"/>
    </source>
</evidence>
<dbReference type="GO" id="GO:0003700">
    <property type="term" value="F:DNA-binding transcription factor activity"/>
    <property type="evidence" value="ECO:0007669"/>
    <property type="project" value="InterPro"/>
</dbReference>
<dbReference type="Pfam" id="PF00392">
    <property type="entry name" value="GntR"/>
    <property type="match status" value="1"/>
</dbReference>
<sequence length="232" mass="25933">MAEATRSKPRTSTQSSGGSGPSMEEIVEILRSRIVNHDLPPGSKLREAVLTDEFNVSRPRIREAFGVLEDRGLIERIPNRGAVVTRLEADEVFALFEVREVLEALAIRLATEKSDPASWSDIIERFGKAGEEALARGDLDFYVDSVNLFRERAIAAAQNTILASQMESLYDRTKVLIRRLVLVPGRAADGLRQHQEILKAMAAGDAELAERLKRANIRSSRDSFSHYQKYLL</sequence>
<keyword evidence="7" id="KW-1185">Reference proteome</keyword>
<dbReference type="Proteomes" id="UP000283474">
    <property type="component" value="Chromosome"/>
</dbReference>
<gene>
    <name evidence="6" type="ORF">CKA81_14120</name>
</gene>
<dbReference type="SUPFAM" id="SSF48008">
    <property type="entry name" value="GntR ligand-binding domain-like"/>
    <property type="match status" value="1"/>
</dbReference>
<dbReference type="OrthoDB" id="8640050at2"/>
<dbReference type="InterPro" id="IPR036388">
    <property type="entry name" value="WH-like_DNA-bd_sf"/>
</dbReference>
<protein>
    <submittedName>
        <fullName evidence="6">GntR family transcriptional regulator</fullName>
    </submittedName>
</protein>
<keyword evidence="1" id="KW-0805">Transcription regulation</keyword>
<dbReference type="PANTHER" id="PTHR43537">
    <property type="entry name" value="TRANSCRIPTIONAL REGULATOR, GNTR FAMILY"/>
    <property type="match status" value="1"/>
</dbReference>
<dbReference type="SUPFAM" id="SSF46785">
    <property type="entry name" value="Winged helix' DNA-binding domain"/>
    <property type="match status" value="1"/>
</dbReference>
<name>A0A410GF10_9BURK</name>
<dbReference type="Gene3D" id="1.10.10.10">
    <property type="entry name" value="Winged helix-like DNA-binding domain superfamily/Winged helix DNA-binding domain"/>
    <property type="match status" value="1"/>
</dbReference>
<dbReference type="PANTHER" id="PTHR43537:SF49">
    <property type="entry name" value="TRANSCRIPTIONAL REGULATORY PROTEIN"/>
    <property type="match status" value="1"/>
</dbReference>
<dbReference type="InterPro" id="IPR011711">
    <property type="entry name" value="GntR_C"/>
</dbReference>
<dbReference type="AlphaFoldDB" id="A0A410GF10"/>
<dbReference type="CDD" id="cd07377">
    <property type="entry name" value="WHTH_GntR"/>
    <property type="match status" value="1"/>
</dbReference>
<evidence type="ECO:0000313" key="7">
    <source>
        <dbReference type="Proteomes" id="UP000283474"/>
    </source>
</evidence>
<organism evidence="6 7">
    <name type="scientific">Pollutimonas thiosulfatoxidans</name>
    <dbReference type="NCBI Taxonomy" id="2028345"/>
    <lineage>
        <taxon>Bacteria</taxon>
        <taxon>Pseudomonadati</taxon>
        <taxon>Pseudomonadota</taxon>
        <taxon>Betaproteobacteria</taxon>
        <taxon>Burkholderiales</taxon>
        <taxon>Alcaligenaceae</taxon>
        <taxon>Pollutimonas</taxon>
    </lineage>
</organism>
<dbReference type="InterPro" id="IPR008920">
    <property type="entry name" value="TF_FadR/GntR_C"/>
</dbReference>
<evidence type="ECO:0000256" key="1">
    <source>
        <dbReference type="ARBA" id="ARBA00023015"/>
    </source>
</evidence>
<proteinExistence type="predicted"/>
<reference evidence="6 7" key="1">
    <citation type="submission" date="2017-08" db="EMBL/GenBank/DDBJ databases">
        <authorList>
            <person name="Park S.-J."/>
            <person name="Kim H."/>
        </authorList>
    </citation>
    <scope>NUCLEOTIDE SEQUENCE [LARGE SCALE GENOMIC DNA]</scope>
    <source>
        <strain evidence="7">ye3</strain>
    </source>
</reference>
<dbReference type="EMBL" id="CP022987">
    <property type="protein sequence ID" value="QAA94859.1"/>
    <property type="molecule type" value="Genomic_DNA"/>
</dbReference>
<dbReference type="InterPro" id="IPR000524">
    <property type="entry name" value="Tscrpt_reg_HTH_GntR"/>
</dbReference>
<dbReference type="SMART" id="SM00345">
    <property type="entry name" value="HTH_GNTR"/>
    <property type="match status" value="1"/>
</dbReference>
<evidence type="ECO:0000256" key="3">
    <source>
        <dbReference type="ARBA" id="ARBA00023163"/>
    </source>
</evidence>
<feature type="domain" description="HTH gntR-type" evidence="5">
    <location>
        <begin position="20"/>
        <end position="87"/>
    </location>
</feature>
<dbReference type="Gene3D" id="1.20.120.530">
    <property type="entry name" value="GntR ligand-binding domain-like"/>
    <property type="match status" value="1"/>
</dbReference>
<dbReference type="GO" id="GO:0003677">
    <property type="term" value="F:DNA binding"/>
    <property type="evidence" value="ECO:0007669"/>
    <property type="project" value="UniProtKB-KW"/>
</dbReference>
<evidence type="ECO:0000256" key="4">
    <source>
        <dbReference type="SAM" id="MobiDB-lite"/>
    </source>
</evidence>
<dbReference type="KEGG" id="pus:CKA81_14120"/>
<accession>A0A410GF10</accession>
<dbReference type="InterPro" id="IPR036390">
    <property type="entry name" value="WH_DNA-bd_sf"/>
</dbReference>
<dbReference type="PROSITE" id="PS50949">
    <property type="entry name" value="HTH_GNTR"/>
    <property type="match status" value="1"/>
</dbReference>
<dbReference type="Pfam" id="PF07729">
    <property type="entry name" value="FCD"/>
    <property type="match status" value="1"/>
</dbReference>
<dbReference type="SMART" id="SM00895">
    <property type="entry name" value="FCD"/>
    <property type="match status" value="1"/>
</dbReference>
<evidence type="ECO:0000313" key="6">
    <source>
        <dbReference type="EMBL" id="QAA94859.1"/>
    </source>
</evidence>
<feature type="region of interest" description="Disordered" evidence="4">
    <location>
        <begin position="1"/>
        <end position="22"/>
    </location>
</feature>
<keyword evidence="2" id="KW-0238">DNA-binding</keyword>
<evidence type="ECO:0000256" key="2">
    <source>
        <dbReference type="ARBA" id="ARBA00023125"/>
    </source>
</evidence>